<evidence type="ECO:0000313" key="1">
    <source>
        <dbReference type="EMBL" id="KAK8497876.1"/>
    </source>
</evidence>
<reference evidence="1 2" key="1">
    <citation type="journal article" date="2024" name="G3 (Bethesda)">
        <title>Genome assembly of Hibiscus sabdariffa L. provides insights into metabolisms of medicinal natural products.</title>
        <authorList>
            <person name="Kim T."/>
        </authorList>
    </citation>
    <scope>NUCLEOTIDE SEQUENCE [LARGE SCALE GENOMIC DNA]</scope>
    <source>
        <strain evidence="1">TK-2024</strain>
        <tissue evidence="1">Old leaves</tissue>
    </source>
</reference>
<proteinExistence type="predicted"/>
<protein>
    <submittedName>
        <fullName evidence="1">Uncharacterized protein</fullName>
    </submittedName>
</protein>
<keyword evidence="2" id="KW-1185">Reference proteome</keyword>
<sequence>MGAHAAACELITILERRGGGGRAVLELMRVVQNGSGCGKVPPVCSSALPDLICLQPTLISRIKPASNIQISAFFCPPPLSLAL</sequence>
<name>A0ABR2AUQ3_9ROSI</name>
<gene>
    <name evidence="1" type="ORF">V6N12_055725</name>
</gene>
<comment type="caution">
    <text evidence="1">The sequence shown here is derived from an EMBL/GenBank/DDBJ whole genome shotgun (WGS) entry which is preliminary data.</text>
</comment>
<organism evidence="1 2">
    <name type="scientific">Hibiscus sabdariffa</name>
    <name type="common">roselle</name>
    <dbReference type="NCBI Taxonomy" id="183260"/>
    <lineage>
        <taxon>Eukaryota</taxon>
        <taxon>Viridiplantae</taxon>
        <taxon>Streptophyta</taxon>
        <taxon>Embryophyta</taxon>
        <taxon>Tracheophyta</taxon>
        <taxon>Spermatophyta</taxon>
        <taxon>Magnoliopsida</taxon>
        <taxon>eudicotyledons</taxon>
        <taxon>Gunneridae</taxon>
        <taxon>Pentapetalae</taxon>
        <taxon>rosids</taxon>
        <taxon>malvids</taxon>
        <taxon>Malvales</taxon>
        <taxon>Malvaceae</taxon>
        <taxon>Malvoideae</taxon>
        <taxon>Hibiscus</taxon>
    </lineage>
</organism>
<evidence type="ECO:0000313" key="2">
    <source>
        <dbReference type="Proteomes" id="UP001472677"/>
    </source>
</evidence>
<accession>A0ABR2AUQ3</accession>
<dbReference type="EMBL" id="JBBPBM010000289">
    <property type="protein sequence ID" value="KAK8497876.1"/>
    <property type="molecule type" value="Genomic_DNA"/>
</dbReference>
<dbReference type="Proteomes" id="UP001472677">
    <property type="component" value="Unassembled WGS sequence"/>
</dbReference>